<name>A0A7J0DXC5_9ERIC</name>
<accession>A0A7J0DXC5</accession>
<organism evidence="2 3">
    <name type="scientific">Actinidia rufa</name>
    <dbReference type="NCBI Taxonomy" id="165716"/>
    <lineage>
        <taxon>Eukaryota</taxon>
        <taxon>Viridiplantae</taxon>
        <taxon>Streptophyta</taxon>
        <taxon>Embryophyta</taxon>
        <taxon>Tracheophyta</taxon>
        <taxon>Spermatophyta</taxon>
        <taxon>Magnoliopsida</taxon>
        <taxon>eudicotyledons</taxon>
        <taxon>Gunneridae</taxon>
        <taxon>Pentapetalae</taxon>
        <taxon>asterids</taxon>
        <taxon>Ericales</taxon>
        <taxon>Actinidiaceae</taxon>
        <taxon>Actinidia</taxon>
    </lineage>
</organism>
<feature type="transmembrane region" description="Helical" evidence="1">
    <location>
        <begin position="115"/>
        <end position="134"/>
    </location>
</feature>
<keyword evidence="1" id="KW-1133">Transmembrane helix</keyword>
<dbReference type="Proteomes" id="UP000585474">
    <property type="component" value="Unassembled WGS sequence"/>
</dbReference>
<feature type="transmembrane region" description="Helical" evidence="1">
    <location>
        <begin position="82"/>
        <end position="103"/>
    </location>
</feature>
<dbReference type="EMBL" id="BJWL01000442">
    <property type="protein sequence ID" value="GFS44719.1"/>
    <property type="molecule type" value="Genomic_DNA"/>
</dbReference>
<keyword evidence="3" id="KW-1185">Reference proteome</keyword>
<comment type="caution">
    <text evidence="2">The sequence shown here is derived from an EMBL/GenBank/DDBJ whole genome shotgun (WGS) entry which is preliminary data.</text>
</comment>
<gene>
    <name evidence="2" type="ORF">Acr_00g0091690</name>
</gene>
<protein>
    <submittedName>
        <fullName evidence="2">Uncharacterized protein</fullName>
    </submittedName>
</protein>
<dbReference type="AlphaFoldDB" id="A0A7J0DXC5"/>
<feature type="transmembrane region" description="Helical" evidence="1">
    <location>
        <begin position="56"/>
        <end position="75"/>
    </location>
</feature>
<keyword evidence="1" id="KW-0812">Transmembrane</keyword>
<evidence type="ECO:0000256" key="1">
    <source>
        <dbReference type="SAM" id="Phobius"/>
    </source>
</evidence>
<evidence type="ECO:0000313" key="3">
    <source>
        <dbReference type="Proteomes" id="UP000585474"/>
    </source>
</evidence>
<sequence>MRVAPFLFALSSTFDGARSQILRAKELPSFSEVFSHLCQASLSLAAPPLPSALPWLHLWGLIILLGVVLVVVAVISMVGVITLMLVIVVVLIVTAVIPMLVVVDRGMVLNGALTTTRRITLLIVAWISMVIWMVSSSSTTTLAQTGASTACVATHIPWIIDYGASDHMKGTTSILLGVSSSGHLPCVTLVDGST</sequence>
<keyword evidence="1" id="KW-0472">Membrane</keyword>
<reference evidence="3" key="1">
    <citation type="submission" date="2019-07" db="EMBL/GenBank/DDBJ databases">
        <title>De Novo Assembly of kiwifruit Actinidia rufa.</title>
        <authorList>
            <person name="Sugita-Konishi S."/>
            <person name="Sato K."/>
            <person name="Mori E."/>
            <person name="Abe Y."/>
            <person name="Kisaki G."/>
            <person name="Hamano K."/>
            <person name="Suezawa K."/>
            <person name="Otani M."/>
            <person name="Fukuda T."/>
            <person name="Manabe T."/>
            <person name="Gomi K."/>
            <person name="Tabuchi M."/>
            <person name="Akimitsu K."/>
            <person name="Kataoka I."/>
        </authorList>
    </citation>
    <scope>NUCLEOTIDE SEQUENCE [LARGE SCALE GENOMIC DNA]</scope>
    <source>
        <strain evidence="3">cv. Fuchu</strain>
    </source>
</reference>
<proteinExistence type="predicted"/>
<dbReference type="OrthoDB" id="1737945at2759"/>
<evidence type="ECO:0000313" key="2">
    <source>
        <dbReference type="EMBL" id="GFS44719.1"/>
    </source>
</evidence>